<name>A0AA41NJW2_SCICA</name>
<dbReference type="PANTHER" id="PTHR47666:SF2">
    <property type="entry name" value="TBC1 DOMAIN FAMILY MEMBER 8 ISOFORM X1"/>
    <property type="match status" value="1"/>
</dbReference>
<dbReference type="PANTHER" id="PTHR47666">
    <property type="entry name" value="PROTEIN VASCULAR ASSOCIATED DEATH 1, CHLOROPLASTIC"/>
    <property type="match status" value="1"/>
</dbReference>
<reference evidence="1" key="1">
    <citation type="submission" date="2020-03" db="EMBL/GenBank/DDBJ databases">
        <title>Studies in the Genomics of Life Span.</title>
        <authorList>
            <person name="Glass D."/>
        </authorList>
    </citation>
    <scope>NUCLEOTIDE SEQUENCE</scope>
    <source>
        <strain evidence="1">SUZIE</strain>
        <tissue evidence="1">Muscle</tissue>
    </source>
</reference>
<proteinExistence type="predicted"/>
<organism evidence="1 2">
    <name type="scientific">Sciurus carolinensis</name>
    <name type="common">Eastern gray squirrel</name>
    <dbReference type="NCBI Taxonomy" id="30640"/>
    <lineage>
        <taxon>Eukaryota</taxon>
        <taxon>Metazoa</taxon>
        <taxon>Chordata</taxon>
        <taxon>Craniata</taxon>
        <taxon>Vertebrata</taxon>
        <taxon>Euteleostomi</taxon>
        <taxon>Mammalia</taxon>
        <taxon>Eutheria</taxon>
        <taxon>Euarchontoglires</taxon>
        <taxon>Glires</taxon>
        <taxon>Rodentia</taxon>
        <taxon>Sciuromorpha</taxon>
        <taxon>Sciuridae</taxon>
        <taxon>Sciurinae</taxon>
        <taxon>Sciurini</taxon>
        <taxon>Sciurus</taxon>
    </lineage>
</organism>
<keyword evidence="2" id="KW-1185">Reference proteome</keyword>
<protein>
    <submittedName>
        <fullName evidence="1">TBC1 domain family member 8</fullName>
    </submittedName>
</protein>
<dbReference type="AlphaFoldDB" id="A0AA41NJW2"/>
<dbReference type="EMBL" id="JAATJV010452228">
    <property type="protein sequence ID" value="MBZ3891697.1"/>
    <property type="molecule type" value="Genomic_DNA"/>
</dbReference>
<accession>A0AA41NJW2</accession>
<gene>
    <name evidence="1" type="ORF">SUZIE_214255</name>
</gene>
<dbReference type="Proteomes" id="UP001166674">
    <property type="component" value="Unassembled WGS sequence"/>
</dbReference>
<evidence type="ECO:0000313" key="2">
    <source>
        <dbReference type="Proteomes" id="UP001166674"/>
    </source>
</evidence>
<sequence length="207" mass="23069">MSQLSKVCRCHRGHLVGALDAVLDSNTKDTPFQILLQVPGSQVYTPIACGESLNGSDVYWAIVTGATLEEINQHWGWLEQNLLHTLSVFDNKDDMASFVKGKVKVVPLISTYLPISQKLERTSNIILADTIWITTQNKECDSSMLLILDAVFKMMEQLIDVMLRRLLDNEVWSQICRSQARSPRGAGLTTERISMQNQPPALDPVAG</sequence>
<evidence type="ECO:0000313" key="1">
    <source>
        <dbReference type="EMBL" id="MBZ3891697.1"/>
    </source>
</evidence>
<comment type="caution">
    <text evidence="1">The sequence shown here is derived from an EMBL/GenBank/DDBJ whole genome shotgun (WGS) entry which is preliminary data.</text>
</comment>